<dbReference type="NCBIfam" id="TIGR00756">
    <property type="entry name" value="PPR"/>
    <property type="match status" value="7"/>
</dbReference>
<dbReference type="Gene3D" id="1.25.40.10">
    <property type="entry name" value="Tetratricopeptide repeat domain"/>
    <property type="match status" value="4"/>
</dbReference>
<dbReference type="PROSITE" id="PS51375">
    <property type="entry name" value="PPR"/>
    <property type="match status" value="8"/>
</dbReference>
<evidence type="ECO:0000256" key="1">
    <source>
        <dbReference type="ARBA" id="ARBA00007626"/>
    </source>
</evidence>
<comment type="similarity">
    <text evidence="1">Belongs to the PPR family. P subfamily.</text>
</comment>
<evidence type="ECO:0000256" key="2">
    <source>
        <dbReference type="ARBA" id="ARBA00022737"/>
    </source>
</evidence>
<evidence type="ECO:0000313" key="7">
    <source>
        <dbReference type="Proteomes" id="UP000275267"/>
    </source>
</evidence>
<evidence type="ECO:0000256" key="5">
    <source>
        <dbReference type="SAM" id="MobiDB-lite"/>
    </source>
</evidence>
<feature type="repeat" description="PPR" evidence="4">
    <location>
        <begin position="589"/>
        <end position="623"/>
    </location>
</feature>
<dbReference type="EMBL" id="PQIB02000004">
    <property type="protein sequence ID" value="RLN24978.1"/>
    <property type="molecule type" value="Genomic_DNA"/>
</dbReference>
<comment type="caution">
    <text evidence="6">The sequence shown here is derived from an EMBL/GenBank/DDBJ whole genome shotgun (WGS) entry which is preliminary data.</text>
</comment>
<organism evidence="6 7">
    <name type="scientific">Panicum miliaceum</name>
    <name type="common">Proso millet</name>
    <name type="synonym">Broomcorn millet</name>
    <dbReference type="NCBI Taxonomy" id="4540"/>
    <lineage>
        <taxon>Eukaryota</taxon>
        <taxon>Viridiplantae</taxon>
        <taxon>Streptophyta</taxon>
        <taxon>Embryophyta</taxon>
        <taxon>Tracheophyta</taxon>
        <taxon>Spermatophyta</taxon>
        <taxon>Magnoliopsida</taxon>
        <taxon>Liliopsida</taxon>
        <taxon>Poales</taxon>
        <taxon>Poaceae</taxon>
        <taxon>PACMAD clade</taxon>
        <taxon>Panicoideae</taxon>
        <taxon>Panicodae</taxon>
        <taxon>Paniceae</taxon>
        <taxon>Panicinae</taxon>
        <taxon>Panicum</taxon>
        <taxon>Panicum sect. Panicum</taxon>
    </lineage>
</organism>
<name>A0A3L6SQU7_PANMI</name>
<reference evidence="7" key="1">
    <citation type="journal article" date="2019" name="Nat. Commun.">
        <title>The genome of broomcorn millet.</title>
        <authorList>
            <person name="Zou C."/>
            <person name="Miki D."/>
            <person name="Li D."/>
            <person name="Tang Q."/>
            <person name="Xiao L."/>
            <person name="Rajput S."/>
            <person name="Deng P."/>
            <person name="Jia W."/>
            <person name="Huang R."/>
            <person name="Zhang M."/>
            <person name="Sun Y."/>
            <person name="Hu J."/>
            <person name="Fu X."/>
            <person name="Schnable P.S."/>
            <person name="Li F."/>
            <person name="Zhang H."/>
            <person name="Feng B."/>
            <person name="Zhu X."/>
            <person name="Liu R."/>
            <person name="Schnable J.C."/>
            <person name="Zhu J.-K."/>
            <person name="Zhang H."/>
        </authorList>
    </citation>
    <scope>NUCLEOTIDE SEQUENCE [LARGE SCALE GENOMIC DNA]</scope>
</reference>
<evidence type="ECO:0000313" key="6">
    <source>
        <dbReference type="EMBL" id="RLN24978.1"/>
    </source>
</evidence>
<feature type="repeat" description="PPR" evidence="4">
    <location>
        <begin position="478"/>
        <end position="512"/>
    </location>
</feature>
<feature type="compositionally biased region" description="Low complexity" evidence="5">
    <location>
        <begin position="142"/>
        <end position="152"/>
    </location>
</feature>
<feature type="repeat" description="PPR" evidence="4">
    <location>
        <begin position="518"/>
        <end position="552"/>
    </location>
</feature>
<feature type="repeat" description="PPR" evidence="4">
    <location>
        <begin position="358"/>
        <end position="392"/>
    </location>
</feature>
<dbReference type="Pfam" id="PF13041">
    <property type="entry name" value="PPR_2"/>
    <property type="match status" value="3"/>
</dbReference>
<dbReference type="InterPro" id="IPR002885">
    <property type="entry name" value="PPR_rpt"/>
</dbReference>
<dbReference type="AlphaFoldDB" id="A0A3L6SQU7"/>
<dbReference type="Pfam" id="PF01535">
    <property type="entry name" value="PPR"/>
    <property type="match status" value="1"/>
</dbReference>
<sequence length="832" mass="90265">MVSPSESLLLTVSVPPCGWTKPMCFCSRIRLRRYGWAGANASLFASVGPRQYVILILSAPLVCRRCCRFFFLLRPSGGPTRTDPAAIAVPLAAPGMLCCARYSLQLLQPHPSFPGGAGTTCSCSCSSPSAPASGNQRQRLHPPAAVSPTTPRSTPPPTHPPDGDHPDEYGGSDDALLVLLRAHDTEAAYRLFSSKPSLLPSSPTTASRLLSQLSFSSSGPDAFSRVARLLQSLRARGALDLLDANSLSLAAAAAARSRSRDARLAHSLLLYMLRQGFLPDRRAYTAAVARLTPPTKALRLFDAVLRHLRGAPPELVSPSCLPDTAAFNAALSACADAGDCRRFRQLFDAMSEWSAAADALTYNVVIKMCARAGCKGLVARVLERMLSSGLAPCATTFHSLVAAFVGFGDIPTAERIVQALREERKDICLLLRAVAMECDEDMPDVEQGAALLDDIVSGDKPGQGTDDLPLLPKAYPPNARVYTTLMKGYMNAGRVDDVVAVLRAMRREAETVPASRPDHVTYTTVISALVAAGDMARARAVLDEMAAAGIPANRVTYNVLLKGYCQQLQIGRARELFEEMVTDAGVQPGVVTYNTLMDGCVLTDDSAGALALFNEMRSRGIAPSTVSYTTLMKAFALSGQPKVAHKVFEEMERDPRVAVDRAAWNMLVEGYCRLGLVETAKQVVERMKERGVQPDVATYGSLAKGVAAARKPGEALVLWNEVQERCLEEADEELLGALADVCVRAAFFKKALEIVACMEEKGIAPNKTKYRKMYIEMHSRMFTSKHASQARQDRRRERKRAAEAFKFWLGLPNSYYGSEWRVEPLLEGDDPS</sequence>
<feature type="repeat" description="PPR" evidence="4">
    <location>
        <begin position="660"/>
        <end position="694"/>
    </location>
</feature>
<accession>A0A3L6SQU7</accession>
<evidence type="ECO:0000256" key="3">
    <source>
        <dbReference type="ARBA" id="ARBA00022946"/>
    </source>
</evidence>
<evidence type="ECO:0000256" key="4">
    <source>
        <dbReference type="PROSITE-ProRule" id="PRU00708"/>
    </source>
</evidence>
<dbReference type="STRING" id="4540.A0A3L6SQU7"/>
<feature type="repeat" description="PPR" evidence="4">
    <location>
        <begin position="553"/>
        <end position="588"/>
    </location>
</feature>
<feature type="region of interest" description="Disordered" evidence="5">
    <location>
        <begin position="131"/>
        <end position="171"/>
    </location>
</feature>
<feature type="repeat" description="PPR" evidence="4">
    <location>
        <begin position="624"/>
        <end position="654"/>
    </location>
</feature>
<keyword evidence="7" id="KW-1185">Reference proteome</keyword>
<feature type="repeat" description="PPR" evidence="4">
    <location>
        <begin position="731"/>
        <end position="765"/>
    </location>
</feature>
<gene>
    <name evidence="6" type="ORF">C2845_PM07G19620</name>
</gene>
<dbReference type="Pfam" id="PF13812">
    <property type="entry name" value="PPR_3"/>
    <property type="match status" value="1"/>
</dbReference>
<dbReference type="InterPro" id="IPR011990">
    <property type="entry name" value="TPR-like_helical_dom_sf"/>
</dbReference>
<dbReference type="PANTHER" id="PTHR46598:SF5">
    <property type="entry name" value="PENTACOTRIPEPTIDE-REPEAT REGION OF PRORP DOMAIN-CONTAINING PROTEIN"/>
    <property type="match status" value="1"/>
</dbReference>
<keyword evidence="3" id="KW-0809">Transit peptide</keyword>
<dbReference type="Proteomes" id="UP000275267">
    <property type="component" value="Unassembled WGS sequence"/>
</dbReference>
<dbReference type="OrthoDB" id="185373at2759"/>
<dbReference type="PANTHER" id="PTHR46598">
    <property type="entry name" value="BNAC05G43320D PROTEIN"/>
    <property type="match status" value="1"/>
</dbReference>
<keyword evidence="2" id="KW-0677">Repeat</keyword>
<protein>
    <submittedName>
        <fullName evidence="6">Pentatricopeptide repeat-containing protein</fullName>
    </submittedName>
</protein>
<proteinExistence type="inferred from homology"/>